<dbReference type="PANTHER" id="PTHR21266">
    <property type="entry name" value="IRON-SULFUR DOMAIN CONTAINING PROTEIN"/>
    <property type="match status" value="1"/>
</dbReference>
<dbReference type="eggNOG" id="COG4638">
    <property type="taxonomic scope" value="Bacteria"/>
</dbReference>
<sequence>MDVRTCEINLNHWYVVAQSIEVTNKPIEVRLWYHSIVLYRDSKGKIHGLDNRCPHRQVKLSEGKVVENSLECAYHGWQFDSKGVCTFIPYLLDNQVLPNCKISAYPVKECYGFIWIYLGSQQILGLQKIEPIRIPEWEQLNYINTISVIDCQAHFSFLIENLMDMYHGHLHNDYQAWTEAKLKTLTTDEEKVKVIYEAKSYYKIDKIWSISQLFFTQFRSLHPEPLIVTYYYPHWRSTLGEDFTLYCLFCPISLTHTKAYLVHFTSLNTFRRLHKLPRWFRQFIKDKLSGTAQSMLDGLVKQDIIMIEQEQQAYTQQVLKPTYEINPTISAVQRMIKKQVEQQE</sequence>
<keyword evidence="2" id="KW-0479">Metal-binding</keyword>
<dbReference type="InterPro" id="IPR050584">
    <property type="entry name" value="Cholesterol_7-desaturase"/>
</dbReference>
<dbReference type="SUPFAM" id="SSF55961">
    <property type="entry name" value="Bet v1-like"/>
    <property type="match status" value="1"/>
</dbReference>
<feature type="domain" description="Rieske" evidence="5">
    <location>
        <begin position="13"/>
        <end position="116"/>
    </location>
</feature>
<dbReference type="Proteomes" id="UP000003781">
    <property type="component" value="Unassembled WGS sequence"/>
</dbReference>
<dbReference type="GO" id="GO:0016705">
    <property type="term" value="F:oxidoreductase activity, acting on paired donors, with incorporation or reduction of molecular oxygen"/>
    <property type="evidence" value="ECO:0007669"/>
    <property type="project" value="UniProtKB-ARBA"/>
</dbReference>
<keyword evidence="4" id="KW-0411">Iron-sulfur</keyword>
<evidence type="ECO:0000313" key="6">
    <source>
        <dbReference type="EMBL" id="EAZ90939.1"/>
    </source>
</evidence>
<evidence type="ECO:0000256" key="1">
    <source>
        <dbReference type="ARBA" id="ARBA00022714"/>
    </source>
</evidence>
<gene>
    <name evidence="6" type="ORF">CY0110_21165</name>
</gene>
<dbReference type="Pfam" id="PF00355">
    <property type="entry name" value="Rieske"/>
    <property type="match status" value="1"/>
</dbReference>
<keyword evidence="3" id="KW-0408">Iron</keyword>
<evidence type="ECO:0000256" key="4">
    <source>
        <dbReference type="ARBA" id="ARBA00023014"/>
    </source>
</evidence>
<dbReference type="RefSeq" id="WP_008275948.1">
    <property type="nucleotide sequence ID" value="NZ_AAXW01000018.1"/>
</dbReference>
<name>A3IRD7_9CHRO</name>
<dbReference type="PROSITE" id="PS51296">
    <property type="entry name" value="RIESKE"/>
    <property type="match status" value="1"/>
</dbReference>
<dbReference type="Gene3D" id="2.102.10.10">
    <property type="entry name" value="Rieske [2Fe-2S] iron-sulphur domain"/>
    <property type="match status" value="1"/>
</dbReference>
<protein>
    <submittedName>
        <fullName evidence="6">Rieske (2Fe-2S) region</fullName>
    </submittedName>
</protein>
<dbReference type="InterPro" id="IPR036922">
    <property type="entry name" value="Rieske_2Fe-2S_sf"/>
</dbReference>
<evidence type="ECO:0000313" key="7">
    <source>
        <dbReference type="Proteomes" id="UP000003781"/>
    </source>
</evidence>
<evidence type="ECO:0000259" key="5">
    <source>
        <dbReference type="PROSITE" id="PS51296"/>
    </source>
</evidence>
<dbReference type="GO" id="GO:0046872">
    <property type="term" value="F:metal ion binding"/>
    <property type="evidence" value="ECO:0007669"/>
    <property type="project" value="UniProtKB-KW"/>
</dbReference>
<dbReference type="AlphaFoldDB" id="A3IRD7"/>
<dbReference type="OrthoDB" id="477744at2"/>
<keyword evidence="7" id="KW-1185">Reference proteome</keyword>
<reference evidence="6 7" key="1">
    <citation type="submission" date="2007-03" db="EMBL/GenBank/DDBJ databases">
        <authorList>
            <person name="Stal L."/>
            <person name="Ferriera S."/>
            <person name="Johnson J."/>
            <person name="Kravitz S."/>
            <person name="Beeson K."/>
            <person name="Sutton G."/>
            <person name="Rogers Y.-H."/>
            <person name="Friedman R."/>
            <person name="Frazier M."/>
            <person name="Venter J.C."/>
        </authorList>
    </citation>
    <scope>NUCLEOTIDE SEQUENCE [LARGE SCALE GENOMIC DNA]</scope>
    <source>
        <strain evidence="6 7">CCY0110</strain>
    </source>
</reference>
<dbReference type="PANTHER" id="PTHR21266:SF57">
    <property type="entry name" value="3-CHLOROBENZOATE-3,4-DIOXYGENASE"/>
    <property type="match status" value="1"/>
</dbReference>
<dbReference type="GO" id="GO:0004497">
    <property type="term" value="F:monooxygenase activity"/>
    <property type="evidence" value="ECO:0007669"/>
    <property type="project" value="UniProtKB-ARBA"/>
</dbReference>
<comment type="caution">
    <text evidence="6">The sequence shown here is derived from an EMBL/GenBank/DDBJ whole genome shotgun (WGS) entry which is preliminary data.</text>
</comment>
<organism evidence="6 7">
    <name type="scientific">Crocosphaera chwakensis CCY0110</name>
    <dbReference type="NCBI Taxonomy" id="391612"/>
    <lineage>
        <taxon>Bacteria</taxon>
        <taxon>Bacillati</taxon>
        <taxon>Cyanobacteriota</taxon>
        <taxon>Cyanophyceae</taxon>
        <taxon>Oscillatoriophycideae</taxon>
        <taxon>Chroococcales</taxon>
        <taxon>Aphanothecaceae</taxon>
        <taxon>Crocosphaera</taxon>
        <taxon>Crocosphaera chwakensis</taxon>
    </lineage>
</organism>
<keyword evidence="1" id="KW-0001">2Fe-2S</keyword>
<dbReference type="InterPro" id="IPR017941">
    <property type="entry name" value="Rieske_2Fe-2S"/>
</dbReference>
<accession>A3IRD7</accession>
<evidence type="ECO:0000256" key="3">
    <source>
        <dbReference type="ARBA" id="ARBA00023004"/>
    </source>
</evidence>
<dbReference type="EMBL" id="AAXW01000018">
    <property type="protein sequence ID" value="EAZ90939.1"/>
    <property type="molecule type" value="Genomic_DNA"/>
</dbReference>
<dbReference type="SUPFAM" id="SSF50022">
    <property type="entry name" value="ISP domain"/>
    <property type="match status" value="1"/>
</dbReference>
<evidence type="ECO:0000256" key="2">
    <source>
        <dbReference type="ARBA" id="ARBA00022723"/>
    </source>
</evidence>
<proteinExistence type="predicted"/>
<dbReference type="CDD" id="cd03469">
    <property type="entry name" value="Rieske_RO_Alpha_N"/>
    <property type="match status" value="1"/>
</dbReference>
<dbReference type="GO" id="GO:0051537">
    <property type="term" value="F:2 iron, 2 sulfur cluster binding"/>
    <property type="evidence" value="ECO:0007669"/>
    <property type="project" value="UniProtKB-KW"/>
</dbReference>